<evidence type="ECO:0000256" key="3">
    <source>
        <dbReference type="SAM" id="SignalP"/>
    </source>
</evidence>
<dbReference type="Proteomes" id="UP001273799">
    <property type="component" value="Unassembled WGS sequence"/>
</dbReference>
<dbReference type="InterPro" id="IPR050570">
    <property type="entry name" value="Cell_wall_metabolism_enzyme"/>
</dbReference>
<evidence type="ECO:0000313" key="8">
    <source>
        <dbReference type="Proteomes" id="UP000182744"/>
    </source>
</evidence>
<dbReference type="GO" id="GO:0004222">
    <property type="term" value="F:metalloendopeptidase activity"/>
    <property type="evidence" value="ECO:0007669"/>
    <property type="project" value="TreeGrafter"/>
</dbReference>
<dbReference type="SUPFAM" id="SSF57997">
    <property type="entry name" value="Tropomyosin"/>
    <property type="match status" value="1"/>
</dbReference>
<keyword evidence="3" id="KW-0732">Signal</keyword>
<reference evidence="8" key="1">
    <citation type="submission" date="2016-10" db="EMBL/GenBank/DDBJ databases">
        <authorList>
            <person name="Varghese N."/>
        </authorList>
    </citation>
    <scope>NUCLEOTIDE SEQUENCE [LARGE SCALE GENOMIC DNA]</scope>
    <source>
        <strain evidence="8">DSM 20639</strain>
    </source>
</reference>
<accession>A0A1G7D9W7</accession>
<sequence>MTRRKLMPLAAGLVLALTLVQTTAQGSDRDDLVRQKEQQTQQMESIQSELEGVDVNLQKVYMDLQETRGKLPGAQAELANAQAEVATAQREQEAVGARLDAAQGELETIGTEIKAGEEKLAQTRDQIGEIARAQYRGETTPSTVELLVGSQSSEDFLTAFAANETAQRVQSVTLTEVSQTTASNRMRQQRQTAVESEIGELKAQADQALADKKQKEQAATEKKQALDELEASISDQQKALEGQKDAFQASLNQMAADRDSTAAQIAAIDAENARKAAEEARQRQAAAAAPRSGGGGGGGGRGGSAPNTGQQIIPPISGPLYVTSPFGWRIYPFDGQRWFHNGVDLRSACGNPQFAASDGTVSAVRPAAGNGTHGNQVILNLGNINGSSYVAVYNHLSGFNVSVGQRVSRGDIIGWTGQTGMVTGCHVHFEIWKDGQVIDPMTLPGF</sequence>
<dbReference type="EC" id="3.4.24.75" evidence="7"/>
<evidence type="ECO:0000259" key="4">
    <source>
        <dbReference type="Pfam" id="PF01551"/>
    </source>
</evidence>
<dbReference type="Gene3D" id="6.10.250.3150">
    <property type="match status" value="1"/>
</dbReference>
<feature type="signal peptide" evidence="3">
    <location>
        <begin position="1"/>
        <end position="26"/>
    </location>
</feature>
<dbReference type="CDD" id="cd12797">
    <property type="entry name" value="M23_peptidase"/>
    <property type="match status" value="1"/>
</dbReference>
<feature type="coiled-coil region" evidence="1">
    <location>
        <begin position="29"/>
        <end position="98"/>
    </location>
</feature>
<feature type="region of interest" description="Disordered" evidence="2">
    <location>
        <begin position="274"/>
        <end position="312"/>
    </location>
</feature>
<name>A0A1G7D9W7_9ACTO</name>
<dbReference type="EMBL" id="JAWNFU010000002">
    <property type="protein sequence ID" value="MDY5153341.1"/>
    <property type="molecule type" value="Genomic_DNA"/>
</dbReference>
<feature type="compositionally biased region" description="Gly residues" evidence="2">
    <location>
        <begin position="292"/>
        <end position="303"/>
    </location>
</feature>
<evidence type="ECO:0000313" key="7">
    <source>
        <dbReference type="EMBL" id="VDG76141.1"/>
    </source>
</evidence>
<keyword evidence="8" id="KW-1185">Reference proteome</keyword>
<dbReference type="PANTHER" id="PTHR21666:SF270">
    <property type="entry name" value="MUREIN HYDROLASE ACTIVATOR ENVC"/>
    <property type="match status" value="1"/>
</dbReference>
<dbReference type="SUPFAM" id="SSF51261">
    <property type="entry name" value="Duplicated hybrid motif"/>
    <property type="match status" value="1"/>
</dbReference>
<proteinExistence type="predicted"/>
<dbReference type="InterPro" id="IPR011055">
    <property type="entry name" value="Dup_hybrid_motif"/>
</dbReference>
<keyword evidence="7" id="KW-0378">Hydrolase</keyword>
<reference evidence="6" key="2">
    <citation type="submission" date="2016-10" db="EMBL/GenBank/DDBJ databases">
        <authorList>
            <person name="de Groot N.N."/>
        </authorList>
    </citation>
    <scope>NUCLEOTIDE SEQUENCE [LARGE SCALE GENOMIC DNA]</scope>
    <source>
        <strain evidence="6">DSM 20639</strain>
    </source>
</reference>
<evidence type="ECO:0000256" key="1">
    <source>
        <dbReference type="SAM" id="Coils"/>
    </source>
</evidence>
<feature type="domain" description="M23ase beta-sheet core" evidence="4">
    <location>
        <begin position="339"/>
        <end position="440"/>
    </location>
</feature>
<evidence type="ECO:0000313" key="6">
    <source>
        <dbReference type="EMBL" id="SDE48414.1"/>
    </source>
</evidence>
<dbReference type="RefSeq" id="WP_276330073.1">
    <property type="nucleotide sequence ID" value="NZ_FNAU01000010.1"/>
</dbReference>
<dbReference type="Proteomes" id="UP000182744">
    <property type="component" value="Unassembled WGS sequence"/>
</dbReference>
<keyword evidence="1" id="KW-0175">Coiled coil</keyword>
<reference evidence="7 9" key="3">
    <citation type="submission" date="2018-11" db="EMBL/GenBank/DDBJ databases">
        <authorList>
            <consortium name="Pathogen Informatics"/>
        </authorList>
    </citation>
    <scope>NUCLEOTIDE SEQUENCE [LARGE SCALE GENOMIC DNA]</scope>
    <source>
        <strain evidence="7 9">NCTC10327</strain>
    </source>
</reference>
<protein>
    <submittedName>
        <fullName evidence="7">Peptidase M23</fullName>
        <ecNumber evidence="7">3.4.24.75</ecNumber>
    </submittedName>
    <submittedName>
        <fullName evidence="6">Peptidase family M23</fullName>
    </submittedName>
    <submittedName>
        <fullName evidence="5">Peptidoglycan DD-metalloendopeptidase family protein</fullName>
    </submittedName>
</protein>
<dbReference type="Gene3D" id="2.70.70.10">
    <property type="entry name" value="Glucose Permease (Domain IIA)"/>
    <property type="match status" value="1"/>
</dbReference>
<dbReference type="EMBL" id="UYIO01000001">
    <property type="protein sequence ID" value="VDG76141.1"/>
    <property type="molecule type" value="Genomic_DNA"/>
</dbReference>
<dbReference type="Proteomes" id="UP000269974">
    <property type="component" value="Unassembled WGS sequence"/>
</dbReference>
<gene>
    <name evidence="7" type="ORF">NCTC10327_00810</name>
    <name evidence="5" type="ORF">R6G71_04675</name>
    <name evidence="6" type="ORF">SAMN05421878_11053</name>
</gene>
<reference evidence="5" key="4">
    <citation type="submission" date="2023-10" db="EMBL/GenBank/DDBJ databases">
        <title>Whole Genome based description of the genera Actinobaculum and Actinotignum reveals a complex phylogenetic relationship within the species included in the genus Actinotignum.</title>
        <authorList>
            <person name="Jensen C.S."/>
            <person name="Dargis R."/>
            <person name="Kemp M."/>
            <person name="Christensen J.J."/>
        </authorList>
    </citation>
    <scope>NUCLEOTIDE SEQUENCE</scope>
    <source>
        <strain evidence="5">Actinobaculum_suis_CCUG19206T</strain>
    </source>
</reference>
<feature type="chain" id="PRO_5042685437" evidence="3">
    <location>
        <begin position="27"/>
        <end position="446"/>
    </location>
</feature>
<evidence type="ECO:0000313" key="5">
    <source>
        <dbReference type="EMBL" id="MDY5153341.1"/>
    </source>
</evidence>
<dbReference type="PANTHER" id="PTHR21666">
    <property type="entry name" value="PEPTIDASE-RELATED"/>
    <property type="match status" value="1"/>
</dbReference>
<evidence type="ECO:0000313" key="9">
    <source>
        <dbReference type="Proteomes" id="UP000269974"/>
    </source>
</evidence>
<dbReference type="EMBL" id="FNAU01000010">
    <property type="protein sequence ID" value="SDE48414.1"/>
    <property type="molecule type" value="Genomic_DNA"/>
</dbReference>
<dbReference type="InterPro" id="IPR016047">
    <property type="entry name" value="M23ase_b-sheet_dom"/>
</dbReference>
<evidence type="ECO:0000256" key="2">
    <source>
        <dbReference type="SAM" id="MobiDB-lite"/>
    </source>
</evidence>
<organism evidence="6 8">
    <name type="scientific">Actinobaculum suis</name>
    <dbReference type="NCBI Taxonomy" id="1657"/>
    <lineage>
        <taxon>Bacteria</taxon>
        <taxon>Bacillati</taxon>
        <taxon>Actinomycetota</taxon>
        <taxon>Actinomycetes</taxon>
        <taxon>Actinomycetales</taxon>
        <taxon>Actinomycetaceae</taxon>
        <taxon>Actinobaculum</taxon>
    </lineage>
</organism>
<dbReference type="Pfam" id="PF01551">
    <property type="entry name" value="Peptidase_M23"/>
    <property type="match status" value="1"/>
</dbReference>
<dbReference type="AlphaFoldDB" id="A0A1G7D9W7"/>